<feature type="domain" description="GED" evidence="17">
    <location>
        <begin position="622"/>
        <end position="713"/>
    </location>
</feature>
<dbReference type="CDD" id="cd08771">
    <property type="entry name" value="DLP_1"/>
    <property type="match status" value="1"/>
</dbReference>
<dbReference type="SMART" id="SM00302">
    <property type="entry name" value="GED"/>
    <property type="match status" value="1"/>
</dbReference>
<dbReference type="Proteomes" id="UP000887561">
    <property type="component" value="Unplaced"/>
</dbReference>
<dbReference type="GO" id="GO:0003924">
    <property type="term" value="F:GTPase activity"/>
    <property type="evidence" value="ECO:0007669"/>
    <property type="project" value="InterPro"/>
</dbReference>
<evidence type="ECO:0000256" key="1">
    <source>
        <dbReference type="ARBA" id="ARBA00004123"/>
    </source>
</evidence>
<dbReference type="GO" id="GO:0003712">
    <property type="term" value="F:transcription coregulator activity"/>
    <property type="evidence" value="ECO:0007669"/>
    <property type="project" value="InterPro"/>
</dbReference>
<keyword evidence="11" id="KW-0496">Mitochondrion</keyword>
<dbReference type="WBParaSite" id="scaffold6260_cov182.g10642">
    <property type="protein sequence ID" value="scaffold6260_cov182.g10642"/>
    <property type="gene ID" value="scaffold6260_cov182.g10642"/>
</dbReference>
<dbReference type="PANTHER" id="PTHR11566">
    <property type="entry name" value="DYNAMIN"/>
    <property type="match status" value="1"/>
</dbReference>
<keyword evidence="8" id="KW-1000">Mitochondrion outer membrane</keyword>
<evidence type="ECO:0000256" key="16">
    <source>
        <dbReference type="SAM" id="MobiDB-lite"/>
    </source>
</evidence>
<comment type="similarity">
    <text evidence="4">Belongs to the Mediator complex subunit 20 family.</text>
</comment>
<feature type="region of interest" description="Disordered" evidence="16">
    <location>
        <begin position="782"/>
        <end position="810"/>
    </location>
</feature>
<feature type="region of interest" description="Disordered" evidence="16">
    <location>
        <begin position="584"/>
        <end position="604"/>
    </location>
</feature>
<dbReference type="Gene3D" id="3.40.50.300">
    <property type="entry name" value="P-loop containing nucleotide triphosphate hydrolases"/>
    <property type="match status" value="1"/>
</dbReference>
<accession>A0A915N1E5</accession>
<dbReference type="InterPro" id="IPR003130">
    <property type="entry name" value="GED"/>
</dbReference>
<dbReference type="GO" id="GO:0005525">
    <property type="term" value="F:GTP binding"/>
    <property type="evidence" value="ECO:0007669"/>
    <property type="project" value="UniProtKB-KW"/>
</dbReference>
<dbReference type="EC" id="3.6.5.5" evidence="5"/>
<evidence type="ECO:0000256" key="9">
    <source>
        <dbReference type="ARBA" id="ARBA00022801"/>
    </source>
</evidence>
<sequence>MESLIPVISKLQDVFATIGCRGADVELPQIVVIGSQSSGKSSALEGIVGRDFLPRGVGIVTRRPLILHLSHSPLKSPLREQKKAPAIDDWAEFGHAPGVIYTNFDEVREEIERETDRLTGSNKGISPVAITLTIYSQNVVNLSLVDLPGITKVPVGDQPPDIEVQIRKMLFSFISNPNSIILAVMPANQDFATSESLKIAREVDKEGNRTLVLLTKLDLMDQGTDAMDVLTGRLVPVKLGIIGIVNRSQADIIANKSIKDCLKDESKFLQTKYPTLASMNGIPYLTKQLNRLLMHHIRECLPQLKIRINTLIVHCQTILRSFGEAVVDKNRTLLNIITHFSTAYNSTIDGTARNIETTELCGGARICYIFHETFTRALEDFDPLANLNKLDVLTAIRNATGLRPSLFIPEVSFELLVKKQIERLEEPAITCVDLVYEEMLRIVQHCGIEVQQEMQRFPFLYERIHEVINHVLSDRLPPTKEFVSNLVSIQLAYINTKHPEFASDASLINSLQGASSDESVAIITEKVPASEAEGKTSGASLPNLENGTNGPSSVFGESAFYTDIHNKVNLKKLHPNYWFNRNSKQADEDSDLGGDNGTADGVLTRTDKTVRRPLSVREKRDIAVIERLIKGYFIIVRKSIQDLVPKAIMNFLVNNVKENLQSELVRRLYNADDLNTLLSESDAIAQKRAESAEMLKALNKANMVISEIRETHIWVFETNQGERAIELIFEQAGSVVPPSTCKHFRVNCIWYRPQQHIAALISGFYVIHHSNFPDSAFIINANKPDSRPSSETGSAERPTTTRSPAAPRATADKGFELQLDKFQSAGLTVEPAKFEVVGNEYHLKDFRLRVGTVTLGSSVKGTIVEIEYAASNIVMQCQSLLQEIIDLFFPDHCLKTPEIFQKQCSQPDNYTAIDTAQQYLDIFSVMRKRS</sequence>
<keyword evidence="10" id="KW-0446">Lipid-binding</keyword>
<dbReference type="Gene3D" id="1.20.120.1240">
    <property type="entry name" value="Dynamin, middle domain"/>
    <property type="match status" value="1"/>
</dbReference>
<dbReference type="Pfam" id="PF02212">
    <property type="entry name" value="GED"/>
    <property type="match status" value="1"/>
</dbReference>
<dbReference type="SMART" id="SM00053">
    <property type="entry name" value="DYNc"/>
    <property type="match status" value="1"/>
</dbReference>
<dbReference type="Pfam" id="PF08612">
    <property type="entry name" value="Med20"/>
    <property type="match status" value="1"/>
</dbReference>
<evidence type="ECO:0000256" key="5">
    <source>
        <dbReference type="ARBA" id="ARBA00011980"/>
    </source>
</evidence>
<keyword evidence="7" id="KW-0547">Nucleotide-binding</keyword>
<dbReference type="AlphaFoldDB" id="A0A915N1E5"/>
<dbReference type="InterPro" id="IPR001401">
    <property type="entry name" value="Dynamin_GTPase"/>
</dbReference>
<keyword evidence="12" id="KW-0342">GTP-binding</keyword>
<evidence type="ECO:0000256" key="2">
    <source>
        <dbReference type="ARBA" id="ARBA00004294"/>
    </source>
</evidence>
<dbReference type="GO" id="GO:0005874">
    <property type="term" value="C:microtubule"/>
    <property type="evidence" value="ECO:0007669"/>
    <property type="project" value="TreeGrafter"/>
</dbReference>
<name>A0A915N1E5_MELJA</name>
<evidence type="ECO:0000256" key="13">
    <source>
        <dbReference type="ARBA" id="ARBA00023136"/>
    </source>
</evidence>
<dbReference type="Pfam" id="PF01031">
    <property type="entry name" value="Dynamin_M"/>
    <property type="match status" value="1"/>
</dbReference>
<evidence type="ECO:0000256" key="15">
    <source>
        <dbReference type="ARBA" id="ARBA00048040"/>
    </source>
</evidence>
<evidence type="ECO:0000256" key="7">
    <source>
        <dbReference type="ARBA" id="ARBA00022741"/>
    </source>
</evidence>
<proteinExistence type="inferred from homology"/>
<dbReference type="GO" id="GO:0016559">
    <property type="term" value="P:peroxisome fission"/>
    <property type="evidence" value="ECO:0007669"/>
    <property type="project" value="TreeGrafter"/>
</dbReference>
<dbReference type="InterPro" id="IPR022812">
    <property type="entry name" value="Dynamin"/>
</dbReference>
<dbReference type="GO" id="GO:0005741">
    <property type="term" value="C:mitochondrial outer membrane"/>
    <property type="evidence" value="ECO:0007669"/>
    <property type="project" value="UniProtKB-SubCell"/>
</dbReference>
<evidence type="ECO:0000259" key="17">
    <source>
        <dbReference type="PROSITE" id="PS51388"/>
    </source>
</evidence>
<evidence type="ECO:0000313" key="20">
    <source>
        <dbReference type="WBParaSite" id="scaffold6260_cov182.g10642"/>
    </source>
</evidence>
<keyword evidence="6" id="KW-0963">Cytoplasm</keyword>
<evidence type="ECO:0000256" key="10">
    <source>
        <dbReference type="ARBA" id="ARBA00023121"/>
    </source>
</evidence>
<dbReference type="GO" id="GO:0008017">
    <property type="term" value="F:microtubule binding"/>
    <property type="evidence" value="ECO:0007669"/>
    <property type="project" value="TreeGrafter"/>
</dbReference>
<dbReference type="InterPro" id="IPR013921">
    <property type="entry name" value="Mediator_Med20"/>
</dbReference>
<comment type="catalytic activity">
    <reaction evidence="15">
        <text>GTP + H2O = GDP + phosphate + H(+)</text>
        <dbReference type="Rhea" id="RHEA:19669"/>
        <dbReference type="ChEBI" id="CHEBI:15377"/>
        <dbReference type="ChEBI" id="CHEBI:15378"/>
        <dbReference type="ChEBI" id="CHEBI:37565"/>
        <dbReference type="ChEBI" id="CHEBI:43474"/>
        <dbReference type="ChEBI" id="CHEBI:58189"/>
        <dbReference type="EC" id="3.6.5.5"/>
    </reaction>
</comment>
<dbReference type="InterPro" id="IPR030381">
    <property type="entry name" value="G_DYNAMIN_dom"/>
</dbReference>
<evidence type="ECO:0000256" key="12">
    <source>
        <dbReference type="ARBA" id="ARBA00023134"/>
    </source>
</evidence>
<dbReference type="GO" id="GO:0006357">
    <property type="term" value="P:regulation of transcription by RNA polymerase II"/>
    <property type="evidence" value="ECO:0007669"/>
    <property type="project" value="InterPro"/>
</dbReference>
<dbReference type="PRINTS" id="PR00195">
    <property type="entry name" value="DYNAMIN"/>
</dbReference>
<evidence type="ECO:0000259" key="18">
    <source>
        <dbReference type="PROSITE" id="PS51718"/>
    </source>
</evidence>
<dbReference type="PANTHER" id="PTHR11566:SF21">
    <property type="entry name" value="DYNAMIN RELATED PROTEIN 1, ISOFORM A"/>
    <property type="match status" value="1"/>
</dbReference>
<dbReference type="Pfam" id="PF00350">
    <property type="entry name" value="Dynamin_N"/>
    <property type="match status" value="1"/>
</dbReference>
<dbReference type="GO" id="GO:0000266">
    <property type="term" value="P:mitochondrial fission"/>
    <property type="evidence" value="ECO:0007669"/>
    <property type="project" value="TreeGrafter"/>
</dbReference>
<dbReference type="GO" id="GO:0048312">
    <property type="term" value="P:intracellular distribution of mitochondria"/>
    <property type="evidence" value="ECO:0007669"/>
    <property type="project" value="TreeGrafter"/>
</dbReference>
<dbReference type="GO" id="GO:0008289">
    <property type="term" value="F:lipid binding"/>
    <property type="evidence" value="ECO:0007669"/>
    <property type="project" value="UniProtKB-KW"/>
</dbReference>
<dbReference type="SUPFAM" id="SSF52540">
    <property type="entry name" value="P-loop containing nucleoside triphosphate hydrolases"/>
    <property type="match status" value="1"/>
</dbReference>
<dbReference type="InterPro" id="IPR045063">
    <property type="entry name" value="Dynamin_N"/>
</dbReference>
<keyword evidence="9" id="KW-0378">Hydrolase</keyword>
<dbReference type="PROSITE" id="PS51388">
    <property type="entry name" value="GED"/>
    <property type="match status" value="1"/>
</dbReference>
<evidence type="ECO:0000313" key="19">
    <source>
        <dbReference type="Proteomes" id="UP000887561"/>
    </source>
</evidence>
<organism evidence="19 20">
    <name type="scientific">Meloidogyne javanica</name>
    <name type="common">Root-knot nematode worm</name>
    <dbReference type="NCBI Taxonomy" id="6303"/>
    <lineage>
        <taxon>Eukaryota</taxon>
        <taxon>Metazoa</taxon>
        <taxon>Ecdysozoa</taxon>
        <taxon>Nematoda</taxon>
        <taxon>Chromadorea</taxon>
        <taxon>Rhabditida</taxon>
        <taxon>Tylenchina</taxon>
        <taxon>Tylenchomorpha</taxon>
        <taxon>Tylenchoidea</taxon>
        <taxon>Meloidogynidae</taxon>
        <taxon>Meloidogyninae</taxon>
        <taxon>Meloidogyne</taxon>
        <taxon>Meloidogyne incognita group</taxon>
    </lineage>
</organism>
<dbReference type="FunFam" id="3.40.50.300:FF:000172">
    <property type="entry name" value="Dynamin-1-like protein isoform 1"/>
    <property type="match status" value="1"/>
</dbReference>
<dbReference type="PROSITE" id="PS51718">
    <property type="entry name" value="G_DYNAMIN_2"/>
    <property type="match status" value="1"/>
</dbReference>
<dbReference type="InterPro" id="IPR000375">
    <property type="entry name" value="Dynamin_stalk"/>
</dbReference>
<evidence type="ECO:0000256" key="6">
    <source>
        <dbReference type="ARBA" id="ARBA00022490"/>
    </source>
</evidence>
<dbReference type="InterPro" id="IPR027417">
    <property type="entry name" value="P-loop_NTPase"/>
</dbReference>
<evidence type="ECO:0000256" key="11">
    <source>
        <dbReference type="ARBA" id="ARBA00023128"/>
    </source>
</evidence>
<keyword evidence="19" id="KW-1185">Reference proteome</keyword>
<keyword evidence="13" id="KW-0472">Membrane</keyword>
<protein>
    <recommendedName>
        <fullName evidence="5">dynamin GTPase</fullName>
        <ecNumber evidence="5">3.6.5.5</ecNumber>
    </recommendedName>
</protein>
<evidence type="ECO:0000256" key="14">
    <source>
        <dbReference type="ARBA" id="ARBA00023242"/>
    </source>
</evidence>
<reference evidence="20" key="1">
    <citation type="submission" date="2022-11" db="UniProtKB">
        <authorList>
            <consortium name="WormBaseParasite"/>
        </authorList>
    </citation>
    <scope>IDENTIFICATION</scope>
</reference>
<dbReference type="GO" id="GO:0005829">
    <property type="term" value="C:cytosol"/>
    <property type="evidence" value="ECO:0007669"/>
    <property type="project" value="UniProtKB-SubCell"/>
</dbReference>
<feature type="compositionally biased region" description="Low complexity" evidence="16">
    <location>
        <begin position="797"/>
        <end position="809"/>
    </location>
</feature>
<evidence type="ECO:0000256" key="3">
    <source>
        <dbReference type="ARBA" id="ARBA00004514"/>
    </source>
</evidence>
<feature type="domain" description="Dynamin-type G" evidence="18">
    <location>
        <begin position="24"/>
        <end position="302"/>
    </location>
</feature>
<evidence type="ECO:0000256" key="4">
    <source>
        <dbReference type="ARBA" id="ARBA00010743"/>
    </source>
</evidence>
<dbReference type="InterPro" id="IPR020850">
    <property type="entry name" value="GED_dom"/>
</dbReference>
<dbReference type="GO" id="GO:0016592">
    <property type="term" value="C:mediator complex"/>
    <property type="evidence" value="ECO:0007669"/>
    <property type="project" value="InterPro"/>
</dbReference>
<keyword evidence="14" id="KW-0539">Nucleus</keyword>
<dbReference type="GO" id="GO:0006897">
    <property type="term" value="P:endocytosis"/>
    <property type="evidence" value="ECO:0007669"/>
    <property type="project" value="TreeGrafter"/>
</dbReference>
<evidence type="ECO:0000256" key="8">
    <source>
        <dbReference type="ARBA" id="ARBA00022787"/>
    </source>
</evidence>
<comment type="subcellular location">
    <subcellularLocation>
        <location evidence="3">Cytoplasm</location>
        <location evidence="3">Cytosol</location>
    </subcellularLocation>
    <subcellularLocation>
        <location evidence="2">Mitochondrion outer membrane</location>
    </subcellularLocation>
    <subcellularLocation>
        <location evidence="1">Nucleus</location>
    </subcellularLocation>
</comment>